<dbReference type="SUPFAM" id="SSF49299">
    <property type="entry name" value="PKD domain"/>
    <property type="match status" value="1"/>
</dbReference>
<keyword evidence="4 9" id="KW-0732">Signal</keyword>
<feature type="chain" id="PRO_5023032788" evidence="9">
    <location>
        <begin position="20"/>
        <end position="700"/>
    </location>
</feature>
<keyword evidence="12" id="KW-1185">Reference proteome</keyword>
<dbReference type="PROSITE" id="PS50093">
    <property type="entry name" value="PKD"/>
    <property type="match status" value="1"/>
</dbReference>
<accession>A0A5C6RR89</accession>
<feature type="signal peptide" evidence="9">
    <location>
        <begin position="1"/>
        <end position="19"/>
    </location>
</feature>
<dbReference type="InterPro" id="IPR013783">
    <property type="entry name" value="Ig-like_fold"/>
</dbReference>
<evidence type="ECO:0000313" key="12">
    <source>
        <dbReference type="Proteomes" id="UP000321721"/>
    </source>
</evidence>
<keyword evidence="6" id="KW-0862">Zinc</keyword>
<evidence type="ECO:0000313" key="11">
    <source>
        <dbReference type="EMBL" id="TXB64788.1"/>
    </source>
</evidence>
<evidence type="ECO:0000256" key="2">
    <source>
        <dbReference type="ARBA" id="ARBA00022670"/>
    </source>
</evidence>
<evidence type="ECO:0000259" key="10">
    <source>
        <dbReference type="PROSITE" id="PS50093"/>
    </source>
</evidence>
<dbReference type="InterPro" id="IPR008754">
    <property type="entry name" value="Peptidase_M43"/>
</dbReference>
<dbReference type="Gene3D" id="2.60.120.260">
    <property type="entry name" value="Galactose-binding domain-like"/>
    <property type="match status" value="1"/>
</dbReference>
<feature type="domain" description="PKD" evidence="10">
    <location>
        <begin position="369"/>
        <end position="416"/>
    </location>
</feature>
<comment type="caution">
    <text evidence="11">The sequence shown here is derived from an EMBL/GenBank/DDBJ whole genome shotgun (WGS) entry which is preliminary data.</text>
</comment>
<keyword evidence="7" id="KW-0482">Metalloprotease</keyword>
<name>A0A5C6RR89_9FLAO</name>
<dbReference type="InterPro" id="IPR024079">
    <property type="entry name" value="MetalloPept_cat_dom_sf"/>
</dbReference>
<dbReference type="GO" id="GO:0046872">
    <property type="term" value="F:metal ion binding"/>
    <property type="evidence" value="ECO:0007669"/>
    <property type="project" value="UniProtKB-KW"/>
</dbReference>
<dbReference type="InterPro" id="IPR035986">
    <property type="entry name" value="PKD_dom_sf"/>
</dbReference>
<dbReference type="InterPro" id="IPR000601">
    <property type="entry name" value="PKD_dom"/>
</dbReference>
<dbReference type="PANTHER" id="PTHR47466:SF1">
    <property type="entry name" value="METALLOPROTEASE MEP1 (AFU_ORTHOLOGUE AFUA_1G07730)-RELATED"/>
    <property type="match status" value="1"/>
</dbReference>
<dbReference type="EMBL" id="VOOS01000004">
    <property type="protein sequence ID" value="TXB64788.1"/>
    <property type="molecule type" value="Genomic_DNA"/>
</dbReference>
<dbReference type="Proteomes" id="UP000321721">
    <property type="component" value="Unassembled WGS sequence"/>
</dbReference>
<dbReference type="OrthoDB" id="9792152at2"/>
<evidence type="ECO:0000256" key="1">
    <source>
        <dbReference type="ARBA" id="ARBA00008721"/>
    </source>
</evidence>
<dbReference type="SUPFAM" id="SSF55486">
    <property type="entry name" value="Metalloproteases ('zincins'), catalytic domain"/>
    <property type="match status" value="1"/>
</dbReference>
<protein>
    <submittedName>
        <fullName evidence="11">T9SS type A sorting domain-containing protein</fullName>
    </submittedName>
</protein>
<sequence>MKKITLSSILAFATLFAVAQNGIPGVDYRSCSAAEKNNEIMDNNPEIRASWEQANAWALEYEKTHPTDVTIDPVTGKKTILYVMPVVWHVIHNDGPENISKATIDNEILKLNQDYQLLNPDAGNVHAAFASIQADVQVEFRLARLDPDGNCTEGITRTKNVATYAMNENSKFINGARSWNRNGRYYLNIWMGSSIESGAGGYAFYPGNVPMNQDGIVLRAGQLGNTVTHEVGHWLNLPHMWGSTNEPGLSTNCSSDDGISDTPNTIGSTGCAEGTVSCGSVDNSQNYMDYNFCDVMFTNGQKSRMHAALNSNTGFRATMVSAGNRALTGTDDPYVQNPVCGLLGADFTYNKEYICEGDVVSFADQGTYNGTPDQWDWTFTGGTPNASSVASPAITYNSQGVYGVTYSPGNGAGFATPAVKNNIITVSSITADYVLPFAEGFENNTSFINEWTIETESGNGWQTSTSASFTGNRSLRVYNFNNSAGDITEAISPSYDLSTMTDPKLTYKWAFAKKLTGGNDQFIIYKSTDCGGTWSILAIKAGTSMATASATNSAFTPSAADWDSATVSLSALAAETNVRFKLYFKNNAGNNFFLDDLNIMGTSSTVGINEVAPVNNLKVFPNPMTENATLSFFLKNNVSNLNVVIRDVLGQEVTKVVSNTGFSAGKYTMNIDKSNKLSSGLYFIEFNADNNVQVEKLIVK</sequence>
<dbReference type="InterPro" id="IPR026444">
    <property type="entry name" value="Secre_tail"/>
</dbReference>
<keyword evidence="2" id="KW-0645">Protease</keyword>
<organism evidence="11 12">
    <name type="scientific">Vicingus serpentipes</name>
    <dbReference type="NCBI Taxonomy" id="1926625"/>
    <lineage>
        <taxon>Bacteria</taxon>
        <taxon>Pseudomonadati</taxon>
        <taxon>Bacteroidota</taxon>
        <taxon>Flavobacteriia</taxon>
        <taxon>Flavobacteriales</taxon>
        <taxon>Vicingaceae</taxon>
        <taxon>Vicingus</taxon>
    </lineage>
</organism>
<reference evidence="11 12" key="1">
    <citation type="submission" date="2019-08" db="EMBL/GenBank/DDBJ databases">
        <title>Genome of Vicingus serpentipes NCIMB 15042.</title>
        <authorList>
            <person name="Bowman J.P."/>
        </authorList>
    </citation>
    <scope>NUCLEOTIDE SEQUENCE [LARGE SCALE GENOMIC DNA]</scope>
    <source>
        <strain evidence="11 12">NCIMB 15042</strain>
    </source>
</reference>
<dbReference type="Pfam" id="PF05572">
    <property type="entry name" value="Peptidase_M43"/>
    <property type="match status" value="1"/>
</dbReference>
<keyword evidence="3" id="KW-0479">Metal-binding</keyword>
<evidence type="ECO:0000256" key="3">
    <source>
        <dbReference type="ARBA" id="ARBA00022723"/>
    </source>
</evidence>
<keyword evidence="5" id="KW-0378">Hydrolase</keyword>
<comment type="similarity">
    <text evidence="1">Belongs to the peptidase M43B family.</text>
</comment>
<dbReference type="GO" id="GO:0006508">
    <property type="term" value="P:proteolysis"/>
    <property type="evidence" value="ECO:0007669"/>
    <property type="project" value="UniProtKB-KW"/>
</dbReference>
<evidence type="ECO:0000256" key="6">
    <source>
        <dbReference type="ARBA" id="ARBA00022833"/>
    </source>
</evidence>
<dbReference type="RefSeq" id="WP_147101084.1">
    <property type="nucleotide sequence ID" value="NZ_VOOS01000004.1"/>
</dbReference>
<keyword evidence="8" id="KW-1015">Disulfide bond</keyword>
<proteinExistence type="inferred from homology"/>
<dbReference type="Pfam" id="PF18962">
    <property type="entry name" value="Por_Secre_tail"/>
    <property type="match status" value="1"/>
</dbReference>
<dbReference type="PANTHER" id="PTHR47466">
    <property type="match status" value="1"/>
</dbReference>
<evidence type="ECO:0000256" key="7">
    <source>
        <dbReference type="ARBA" id="ARBA00023049"/>
    </source>
</evidence>
<gene>
    <name evidence="11" type="ORF">FRY74_10075</name>
</gene>
<evidence type="ECO:0000256" key="9">
    <source>
        <dbReference type="SAM" id="SignalP"/>
    </source>
</evidence>
<evidence type="ECO:0000256" key="5">
    <source>
        <dbReference type="ARBA" id="ARBA00022801"/>
    </source>
</evidence>
<evidence type="ECO:0000256" key="8">
    <source>
        <dbReference type="ARBA" id="ARBA00023157"/>
    </source>
</evidence>
<dbReference type="AlphaFoldDB" id="A0A5C6RR89"/>
<evidence type="ECO:0000256" key="4">
    <source>
        <dbReference type="ARBA" id="ARBA00022729"/>
    </source>
</evidence>
<dbReference type="GO" id="GO:0008237">
    <property type="term" value="F:metallopeptidase activity"/>
    <property type="evidence" value="ECO:0007669"/>
    <property type="project" value="UniProtKB-KW"/>
</dbReference>
<dbReference type="NCBIfam" id="TIGR04183">
    <property type="entry name" value="Por_Secre_tail"/>
    <property type="match status" value="1"/>
</dbReference>
<dbReference type="Gene3D" id="3.40.390.10">
    <property type="entry name" value="Collagenase (Catalytic Domain)"/>
    <property type="match status" value="1"/>
</dbReference>
<dbReference type="Gene3D" id="2.60.40.10">
    <property type="entry name" value="Immunoglobulins"/>
    <property type="match status" value="1"/>
</dbReference>